<evidence type="ECO:0000313" key="1">
    <source>
        <dbReference type="EMBL" id="KIK62346.1"/>
    </source>
</evidence>
<organism evidence="1 2">
    <name type="scientific">Collybiopsis luxurians FD-317 M1</name>
    <dbReference type="NCBI Taxonomy" id="944289"/>
    <lineage>
        <taxon>Eukaryota</taxon>
        <taxon>Fungi</taxon>
        <taxon>Dikarya</taxon>
        <taxon>Basidiomycota</taxon>
        <taxon>Agaricomycotina</taxon>
        <taxon>Agaricomycetes</taxon>
        <taxon>Agaricomycetidae</taxon>
        <taxon>Agaricales</taxon>
        <taxon>Marasmiineae</taxon>
        <taxon>Omphalotaceae</taxon>
        <taxon>Collybiopsis</taxon>
        <taxon>Collybiopsis luxurians</taxon>
    </lineage>
</organism>
<keyword evidence="2" id="KW-1185">Reference proteome</keyword>
<dbReference type="Proteomes" id="UP000053593">
    <property type="component" value="Unassembled WGS sequence"/>
</dbReference>
<dbReference type="AlphaFoldDB" id="A0A0D0C2J5"/>
<proteinExistence type="predicted"/>
<reference evidence="1 2" key="1">
    <citation type="submission" date="2014-04" db="EMBL/GenBank/DDBJ databases">
        <title>Evolutionary Origins and Diversification of the Mycorrhizal Mutualists.</title>
        <authorList>
            <consortium name="DOE Joint Genome Institute"/>
            <consortium name="Mycorrhizal Genomics Consortium"/>
            <person name="Kohler A."/>
            <person name="Kuo A."/>
            <person name="Nagy L.G."/>
            <person name="Floudas D."/>
            <person name="Copeland A."/>
            <person name="Barry K.W."/>
            <person name="Cichocki N."/>
            <person name="Veneault-Fourrey C."/>
            <person name="LaButti K."/>
            <person name="Lindquist E.A."/>
            <person name="Lipzen A."/>
            <person name="Lundell T."/>
            <person name="Morin E."/>
            <person name="Murat C."/>
            <person name="Riley R."/>
            <person name="Ohm R."/>
            <person name="Sun H."/>
            <person name="Tunlid A."/>
            <person name="Henrissat B."/>
            <person name="Grigoriev I.V."/>
            <person name="Hibbett D.S."/>
            <person name="Martin F."/>
        </authorList>
    </citation>
    <scope>NUCLEOTIDE SEQUENCE [LARGE SCALE GENOMIC DNA]</scope>
    <source>
        <strain evidence="1 2">FD-317 M1</strain>
    </source>
</reference>
<sequence>MLAVSHPEGRSLFLYAIHLSQALLCKGGNDYITLAIKQGILKAVYHITQHLPLLPDSHHPYMQLIDVIANSTIYPCVLKCMDGALSCRLLNSICVPERGDELKVYNCLVLRGSSLCSNEECKTNVLEKMYQCSGSHNGPCPLPSDKEYKIAAEIMKQVLMDVQPRLDEVMQAEPFVSLPLLQMSFGEPKISAVTVQEGQNAFPDAD</sequence>
<gene>
    <name evidence="1" type="ORF">GYMLUDRAFT_58131</name>
</gene>
<protein>
    <submittedName>
        <fullName evidence="1">Uncharacterized protein</fullName>
    </submittedName>
</protein>
<name>A0A0D0C2J5_9AGAR</name>
<accession>A0A0D0C2J5</accession>
<evidence type="ECO:0000313" key="2">
    <source>
        <dbReference type="Proteomes" id="UP000053593"/>
    </source>
</evidence>
<dbReference type="HOGENOM" id="CLU_1332053_0_0_1"/>
<dbReference type="EMBL" id="KN834767">
    <property type="protein sequence ID" value="KIK62346.1"/>
    <property type="molecule type" value="Genomic_DNA"/>
</dbReference>